<feature type="compositionally biased region" description="Pro residues" evidence="1">
    <location>
        <begin position="1"/>
        <end position="12"/>
    </location>
</feature>
<feature type="compositionally biased region" description="Low complexity" evidence="1">
    <location>
        <begin position="71"/>
        <end position="84"/>
    </location>
</feature>
<reference evidence="2 3" key="1">
    <citation type="submission" date="2020-08" db="EMBL/GenBank/DDBJ databases">
        <title>Whole genome shotgun sequence of Actinoplanes ianthinogenes NBRC 13996.</title>
        <authorList>
            <person name="Komaki H."/>
            <person name="Tamura T."/>
        </authorList>
    </citation>
    <scope>NUCLEOTIDE SEQUENCE [LARGE SCALE GENOMIC DNA]</scope>
    <source>
        <strain evidence="2 3">NBRC 13996</strain>
    </source>
</reference>
<dbReference type="Proteomes" id="UP000676967">
    <property type="component" value="Chromosome"/>
</dbReference>
<dbReference type="EMBL" id="AP023356">
    <property type="protein sequence ID" value="BCJ42387.1"/>
    <property type="molecule type" value="Genomic_DNA"/>
</dbReference>
<proteinExistence type="predicted"/>
<protein>
    <submittedName>
        <fullName evidence="2">Uncharacterized protein</fullName>
    </submittedName>
</protein>
<feature type="compositionally biased region" description="Low complexity" evidence="1">
    <location>
        <begin position="116"/>
        <end position="128"/>
    </location>
</feature>
<feature type="region of interest" description="Disordered" evidence="1">
    <location>
        <begin position="1"/>
        <end position="21"/>
    </location>
</feature>
<keyword evidence="3" id="KW-1185">Reference proteome</keyword>
<accession>A0ABN6CDL5</accession>
<evidence type="ECO:0000256" key="1">
    <source>
        <dbReference type="SAM" id="MobiDB-lite"/>
    </source>
</evidence>
<feature type="region of interest" description="Disordered" evidence="1">
    <location>
        <begin position="67"/>
        <end position="135"/>
    </location>
</feature>
<sequence>MPDPPSPGQPPNPRHHVVRRHPRRLVHHNQPIHQASLDATHPTITAGRSPHLKIKFKGFLYARPLEYGPHAPARAGRGDLAADASKPISAPFNARAWSPNPRPPSPDTSQHPELPQPSALSPQPSALSRTIPARSRPLAWCKSRPSLIRVG</sequence>
<gene>
    <name evidence="2" type="ORF">Aiant_30440</name>
</gene>
<evidence type="ECO:0000313" key="3">
    <source>
        <dbReference type="Proteomes" id="UP000676967"/>
    </source>
</evidence>
<organism evidence="2 3">
    <name type="scientific">Actinoplanes ianthinogenes</name>
    <dbReference type="NCBI Taxonomy" id="122358"/>
    <lineage>
        <taxon>Bacteria</taxon>
        <taxon>Bacillati</taxon>
        <taxon>Actinomycetota</taxon>
        <taxon>Actinomycetes</taxon>
        <taxon>Micromonosporales</taxon>
        <taxon>Micromonosporaceae</taxon>
        <taxon>Actinoplanes</taxon>
    </lineage>
</organism>
<name>A0ABN6CDL5_9ACTN</name>
<evidence type="ECO:0000313" key="2">
    <source>
        <dbReference type="EMBL" id="BCJ42387.1"/>
    </source>
</evidence>